<proteinExistence type="predicted"/>
<dbReference type="EMBL" id="CM046396">
    <property type="protein sequence ID" value="KAI8538593.1"/>
    <property type="molecule type" value="Genomic_DNA"/>
</dbReference>
<accession>A0ACC0MC11</accession>
<evidence type="ECO:0000313" key="1">
    <source>
        <dbReference type="EMBL" id="KAI8538593.1"/>
    </source>
</evidence>
<reference evidence="1" key="1">
    <citation type="submission" date="2022-02" db="EMBL/GenBank/DDBJ databases">
        <title>Plant Genome Project.</title>
        <authorList>
            <person name="Zhang R.-G."/>
        </authorList>
    </citation>
    <scope>NUCLEOTIDE SEQUENCE</scope>
    <source>
        <strain evidence="1">AT1</strain>
    </source>
</reference>
<gene>
    <name evidence="1" type="ORF">RHMOL_Rhmol09G0116300</name>
</gene>
<organism evidence="1 2">
    <name type="scientific">Rhododendron molle</name>
    <name type="common">Chinese azalea</name>
    <name type="synonym">Azalea mollis</name>
    <dbReference type="NCBI Taxonomy" id="49168"/>
    <lineage>
        <taxon>Eukaryota</taxon>
        <taxon>Viridiplantae</taxon>
        <taxon>Streptophyta</taxon>
        <taxon>Embryophyta</taxon>
        <taxon>Tracheophyta</taxon>
        <taxon>Spermatophyta</taxon>
        <taxon>Magnoliopsida</taxon>
        <taxon>eudicotyledons</taxon>
        <taxon>Gunneridae</taxon>
        <taxon>Pentapetalae</taxon>
        <taxon>asterids</taxon>
        <taxon>Ericales</taxon>
        <taxon>Ericaceae</taxon>
        <taxon>Ericoideae</taxon>
        <taxon>Rhodoreae</taxon>
        <taxon>Rhododendron</taxon>
    </lineage>
</organism>
<keyword evidence="2" id="KW-1185">Reference proteome</keyword>
<sequence length="374" mass="39304">MLPLSLAVLSLSFSGPLSLSLSCIWIAARYRGRSFVTGCDYTTSDCSGGCYDGRGRPGVSDQAALAEVVTVRAATVVGSGGSDGGSVVLAGYGQGTKTPGAVESRDDVGASGRSEAAASVEERTTEGHSGGGLDLVVEETEASPVREPRTDLGKAPIVEDESVVEPGVEPVVEDTPPLFVGSGVGAGSSRPVGMGDYLATTSMEDVFGVGAGYWVGDALLGPERQLAGSGLGPGVREPEHVVVPSLFDPYTPRRPTYDEALVLRDPQRHLSLRRDEEAAAFQMSDLGHGEGEGDVAKYAQLLRFWTERLPTGRRRSRWRGASVVLTRCVSVSQAQPGTPFASPASRDVGRSPRLGRCSIRDVLRLHGLFVSRSE</sequence>
<protein>
    <submittedName>
        <fullName evidence="1">Uncharacterized protein</fullName>
    </submittedName>
</protein>
<evidence type="ECO:0000313" key="2">
    <source>
        <dbReference type="Proteomes" id="UP001062846"/>
    </source>
</evidence>
<comment type="caution">
    <text evidence="1">The sequence shown here is derived from an EMBL/GenBank/DDBJ whole genome shotgun (WGS) entry which is preliminary data.</text>
</comment>
<dbReference type="Proteomes" id="UP001062846">
    <property type="component" value="Chromosome 9"/>
</dbReference>
<name>A0ACC0MC11_RHOML</name>